<dbReference type="PANTHER" id="PTHR42760">
    <property type="entry name" value="SHORT-CHAIN DEHYDROGENASES/REDUCTASES FAMILY MEMBER"/>
    <property type="match status" value="1"/>
</dbReference>
<dbReference type="GO" id="GO:0048038">
    <property type="term" value="F:quinone binding"/>
    <property type="evidence" value="ECO:0007669"/>
    <property type="project" value="TreeGrafter"/>
</dbReference>
<dbReference type="InterPro" id="IPR002347">
    <property type="entry name" value="SDR_fam"/>
</dbReference>
<evidence type="ECO:0000256" key="2">
    <source>
        <dbReference type="ARBA" id="ARBA00022857"/>
    </source>
</evidence>
<dbReference type="Pfam" id="PF13561">
    <property type="entry name" value="adh_short_C2"/>
    <property type="match status" value="1"/>
</dbReference>
<reference evidence="4 5" key="1">
    <citation type="journal article" date="2020" name="bioRxiv">
        <title>Whole genome comparisons of ergot fungi reveals the divergence and evolution of species within the genus Claviceps are the result of varying mechanisms driving genome evolution and host range expansion.</title>
        <authorList>
            <person name="Wyka S.A."/>
            <person name="Mondo S.J."/>
            <person name="Liu M."/>
            <person name="Dettman J."/>
            <person name="Nalam V."/>
            <person name="Broders K.D."/>
        </authorList>
    </citation>
    <scope>NUCLEOTIDE SEQUENCE [LARGE SCALE GENOMIC DNA]</scope>
    <source>
        <strain evidence="4 5">LM576</strain>
    </source>
</reference>
<comment type="caution">
    <text evidence="4">The sequence shown here is derived from an EMBL/GenBank/DDBJ whole genome shotgun (WGS) entry which is preliminary data.</text>
</comment>
<dbReference type="PRINTS" id="PR00080">
    <property type="entry name" value="SDRFAMILY"/>
</dbReference>
<keyword evidence="3" id="KW-0560">Oxidoreductase</keyword>
<evidence type="ECO:0008006" key="6">
    <source>
        <dbReference type="Google" id="ProtNLM"/>
    </source>
</evidence>
<name>A0A9P7PU86_9HYPO</name>
<dbReference type="PANTHER" id="PTHR42760:SF133">
    <property type="entry name" value="3-OXOACYL-[ACYL-CARRIER-PROTEIN] REDUCTASE"/>
    <property type="match status" value="1"/>
</dbReference>
<dbReference type="GO" id="GO:0016616">
    <property type="term" value="F:oxidoreductase activity, acting on the CH-OH group of donors, NAD or NADP as acceptor"/>
    <property type="evidence" value="ECO:0007669"/>
    <property type="project" value="TreeGrafter"/>
</dbReference>
<dbReference type="InterPro" id="IPR036291">
    <property type="entry name" value="NAD(P)-bd_dom_sf"/>
</dbReference>
<dbReference type="EMBL" id="SRQM01000743">
    <property type="protein sequence ID" value="KAG6106332.1"/>
    <property type="molecule type" value="Genomic_DNA"/>
</dbReference>
<evidence type="ECO:0000313" key="5">
    <source>
        <dbReference type="Proteomes" id="UP000732380"/>
    </source>
</evidence>
<dbReference type="PROSITE" id="PS00061">
    <property type="entry name" value="ADH_SHORT"/>
    <property type="match status" value="1"/>
</dbReference>
<dbReference type="GO" id="GO:0006633">
    <property type="term" value="P:fatty acid biosynthetic process"/>
    <property type="evidence" value="ECO:0007669"/>
    <property type="project" value="TreeGrafter"/>
</dbReference>
<accession>A0A9P7PU86</accession>
<evidence type="ECO:0000256" key="3">
    <source>
        <dbReference type="ARBA" id="ARBA00023002"/>
    </source>
</evidence>
<dbReference type="Gene3D" id="3.40.50.720">
    <property type="entry name" value="NAD(P)-binding Rossmann-like Domain"/>
    <property type="match status" value="1"/>
</dbReference>
<proteinExistence type="inferred from homology"/>
<dbReference type="AlphaFoldDB" id="A0A9P7PU86"/>
<dbReference type="Proteomes" id="UP000732380">
    <property type="component" value="Unassembled WGS sequence"/>
</dbReference>
<keyword evidence="2" id="KW-0521">NADP</keyword>
<protein>
    <recommendedName>
        <fullName evidence="6">Hydroxynaphthalene reductase-like protein Arp2</fullName>
    </recommendedName>
</protein>
<sequence length="331" mass="34827">MSISPLLAGKHAVVLGATGIIGSHIARAFASHGAVVTLLGRSAVQARAKLEPQMQAYRGDSSATEGPSAHRFIRLDVADRPSIKDVFGPMAAEDGSPSVGAMDILVNCAGIAQTTLLKRTSDDALASILETNLLATMLACKHARVRQNGCIINVSSLMAVKAGLGVTAYAASKAGVVAFTRALCLEMAARSVRVNALLPGWVESAMWNNLKPELKEAYLGGIPSNRVARPAEVADAAVFLATNGYANNCVLNLDVIVNDNGTYTILHEEGLPAQVRYGDGVEIDDVNFAEACQDELYHVKSGDEFISTSGSLEDFLFRAIQLGHGGPPPET</sequence>
<organism evidence="4 5">
    <name type="scientific">Claviceps humidiphila</name>
    <dbReference type="NCBI Taxonomy" id="1294629"/>
    <lineage>
        <taxon>Eukaryota</taxon>
        <taxon>Fungi</taxon>
        <taxon>Dikarya</taxon>
        <taxon>Ascomycota</taxon>
        <taxon>Pezizomycotina</taxon>
        <taxon>Sordariomycetes</taxon>
        <taxon>Hypocreomycetidae</taxon>
        <taxon>Hypocreales</taxon>
        <taxon>Clavicipitaceae</taxon>
        <taxon>Claviceps</taxon>
    </lineage>
</organism>
<evidence type="ECO:0000256" key="1">
    <source>
        <dbReference type="ARBA" id="ARBA00006484"/>
    </source>
</evidence>
<comment type="similarity">
    <text evidence="1">Belongs to the short-chain dehydrogenases/reductases (SDR) family.</text>
</comment>
<keyword evidence="5" id="KW-1185">Reference proteome</keyword>
<dbReference type="InterPro" id="IPR020904">
    <property type="entry name" value="Sc_DH/Rdtase_CS"/>
</dbReference>
<gene>
    <name evidence="4" type="ORF">E4U13_007503</name>
</gene>
<dbReference type="SUPFAM" id="SSF51735">
    <property type="entry name" value="NAD(P)-binding Rossmann-fold domains"/>
    <property type="match status" value="1"/>
</dbReference>
<dbReference type="PRINTS" id="PR00081">
    <property type="entry name" value="GDHRDH"/>
</dbReference>
<evidence type="ECO:0000313" key="4">
    <source>
        <dbReference type="EMBL" id="KAG6106332.1"/>
    </source>
</evidence>